<organism evidence="1 2">
    <name type="scientific">Tepidimicrobium xylanilyticum</name>
    <dbReference type="NCBI Taxonomy" id="1123352"/>
    <lineage>
        <taxon>Bacteria</taxon>
        <taxon>Bacillati</taxon>
        <taxon>Bacillota</taxon>
        <taxon>Tissierellia</taxon>
        <taxon>Tissierellales</taxon>
        <taxon>Tepidimicrobiaceae</taxon>
        <taxon>Tepidimicrobium</taxon>
    </lineage>
</organism>
<dbReference type="AlphaFoldDB" id="A0A1H2WT42"/>
<dbReference type="Proteomes" id="UP000198828">
    <property type="component" value="Unassembled WGS sequence"/>
</dbReference>
<reference evidence="1 2" key="1">
    <citation type="submission" date="2016-10" db="EMBL/GenBank/DDBJ databases">
        <authorList>
            <person name="de Groot N.N."/>
        </authorList>
    </citation>
    <scope>NUCLEOTIDE SEQUENCE [LARGE SCALE GENOMIC DNA]</scope>
    <source>
        <strain evidence="1 2">DSM 23310</strain>
    </source>
</reference>
<sequence>MIKAKVLDNQISIIQHYKNFLIPFPLAEQKSIVEKVDAKYVG</sequence>
<protein>
    <submittedName>
        <fullName evidence="1">Uncharacterized protein</fullName>
    </submittedName>
</protein>
<evidence type="ECO:0000313" key="2">
    <source>
        <dbReference type="Proteomes" id="UP000198828"/>
    </source>
</evidence>
<evidence type="ECO:0000313" key="1">
    <source>
        <dbReference type="EMBL" id="SDW83843.1"/>
    </source>
</evidence>
<keyword evidence="2" id="KW-1185">Reference proteome</keyword>
<proteinExistence type="predicted"/>
<name>A0A1H2WT42_9FIRM</name>
<gene>
    <name evidence="1" type="ORF">SAMN05660923_01338</name>
</gene>
<dbReference type="EMBL" id="FNNG01000004">
    <property type="protein sequence ID" value="SDW83843.1"/>
    <property type="molecule type" value="Genomic_DNA"/>
</dbReference>
<dbReference type="RefSeq" id="WP_268807615.1">
    <property type="nucleotide sequence ID" value="NZ_BSYN01000012.1"/>
</dbReference>
<accession>A0A1H2WT42</accession>